<feature type="domain" description="N-acetyltransferase" evidence="2">
    <location>
        <begin position="80"/>
        <end position="230"/>
    </location>
</feature>
<dbReference type="PANTHER" id="PTHR42791:SF2">
    <property type="entry name" value="N-ACETYLTRANSFERASE DOMAIN-CONTAINING PROTEIN"/>
    <property type="match status" value="1"/>
</dbReference>
<comment type="caution">
    <text evidence="3">The sequence shown here is derived from an EMBL/GenBank/DDBJ whole genome shotgun (WGS) entry which is preliminary data.</text>
</comment>
<dbReference type="InterPro" id="IPR052523">
    <property type="entry name" value="Trichothecene_AcTrans"/>
</dbReference>
<gene>
    <name evidence="3" type="ORF">ALECFALPRED_007227</name>
</gene>
<keyword evidence="4" id="KW-1185">Reference proteome</keyword>
<dbReference type="EMBL" id="CAJPDR010000047">
    <property type="protein sequence ID" value="CAF9911308.1"/>
    <property type="molecule type" value="Genomic_DNA"/>
</dbReference>
<dbReference type="InterPro" id="IPR016181">
    <property type="entry name" value="Acyl_CoA_acyltransferase"/>
</dbReference>
<dbReference type="AlphaFoldDB" id="A0A8H3EVX6"/>
<dbReference type="SUPFAM" id="SSF55729">
    <property type="entry name" value="Acyl-CoA N-acyltransferases (Nat)"/>
    <property type="match status" value="1"/>
</dbReference>
<evidence type="ECO:0000313" key="3">
    <source>
        <dbReference type="EMBL" id="CAF9911308.1"/>
    </source>
</evidence>
<dbReference type="GO" id="GO:0016747">
    <property type="term" value="F:acyltransferase activity, transferring groups other than amino-acyl groups"/>
    <property type="evidence" value="ECO:0007669"/>
    <property type="project" value="InterPro"/>
</dbReference>
<dbReference type="Gene3D" id="3.40.630.30">
    <property type="match status" value="1"/>
</dbReference>
<sequence length="239" mass="26356">MVNLQFAAFQQSSSLERLIYPLGLTHSVLAAALASRETSFHEPQMYYIKVVDSDLVNERGQMQHPGSDEECSGGSSSEVANSKGLTIAFARYYVWYEDREASTSDSPDIIREGELGPPGEVNLEAVRLFFGQVMKLRREFVGNRKCVYLSVLATHPSYQHLGAGTMLIQWGLDLADREDLEVFLTSAPGGHSLYRKMGFEDIAAFNIDLGTLGGAVEDGTGGIYKYVLMRRGVGEGKRD</sequence>
<dbReference type="CDD" id="cd04301">
    <property type="entry name" value="NAT_SF"/>
    <property type="match status" value="1"/>
</dbReference>
<dbReference type="InterPro" id="IPR000182">
    <property type="entry name" value="GNAT_dom"/>
</dbReference>
<evidence type="ECO:0000259" key="2">
    <source>
        <dbReference type="PROSITE" id="PS51186"/>
    </source>
</evidence>
<evidence type="ECO:0000313" key="4">
    <source>
        <dbReference type="Proteomes" id="UP000664203"/>
    </source>
</evidence>
<dbReference type="Pfam" id="PF00583">
    <property type="entry name" value="Acetyltransf_1"/>
    <property type="match status" value="1"/>
</dbReference>
<reference evidence="3" key="1">
    <citation type="submission" date="2021-03" db="EMBL/GenBank/DDBJ databases">
        <authorList>
            <person name="Tagirdzhanova G."/>
        </authorList>
    </citation>
    <scope>NUCLEOTIDE SEQUENCE</scope>
</reference>
<name>A0A8H3EVX6_9LECA</name>
<feature type="region of interest" description="Disordered" evidence="1">
    <location>
        <begin position="59"/>
        <end position="79"/>
    </location>
</feature>
<evidence type="ECO:0000256" key="1">
    <source>
        <dbReference type="SAM" id="MobiDB-lite"/>
    </source>
</evidence>
<dbReference type="OrthoDB" id="410198at2759"/>
<dbReference type="PANTHER" id="PTHR42791">
    <property type="entry name" value="GNAT FAMILY ACETYLTRANSFERASE"/>
    <property type="match status" value="1"/>
</dbReference>
<dbReference type="Proteomes" id="UP000664203">
    <property type="component" value="Unassembled WGS sequence"/>
</dbReference>
<dbReference type="PROSITE" id="PS51186">
    <property type="entry name" value="GNAT"/>
    <property type="match status" value="1"/>
</dbReference>
<proteinExistence type="predicted"/>
<organism evidence="3 4">
    <name type="scientific">Alectoria fallacina</name>
    <dbReference type="NCBI Taxonomy" id="1903189"/>
    <lineage>
        <taxon>Eukaryota</taxon>
        <taxon>Fungi</taxon>
        <taxon>Dikarya</taxon>
        <taxon>Ascomycota</taxon>
        <taxon>Pezizomycotina</taxon>
        <taxon>Lecanoromycetes</taxon>
        <taxon>OSLEUM clade</taxon>
        <taxon>Lecanoromycetidae</taxon>
        <taxon>Lecanorales</taxon>
        <taxon>Lecanorineae</taxon>
        <taxon>Parmeliaceae</taxon>
        <taxon>Alectoria</taxon>
    </lineage>
</organism>
<accession>A0A8H3EVX6</accession>
<protein>
    <recommendedName>
        <fullName evidence="2">N-acetyltransferase domain-containing protein</fullName>
    </recommendedName>
</protein>